<dbReference type="Proteomes" id="UP000799302">
    <property type="component" value="Unassembled WGS sequence"/>
</dbReference>
<reference evidence="11" key="1">
    <citation type="journal article" date="2020" name="Stud. Mycol.">
        <title>101 Dothideomycetes genomes: a test case for predicting lifestyles and emergence of pathogens.</title>
        <authorList>
            <person name="Haridas S."/>
            <person name="Albert R."/>
            <person name="Binder M."/>
            <person name="Bloem J."/>
            <person name="Labutti K."/>
            <person name="Salamov A."/>
            <person name="Andreopoulos B."/>
            <person name="Baker S."/>
            <person name="Barry K."/>
            <person name="Bills G."/>
            <person name="Bluhm B."/>
            <person name="Cannon C."/>
            <person name="Castanera R."/>
            <person name="Culley D."/>
            <person name="Daum C."/>
            <person name="Ezra D."/>
            <person name="Gonzalez J."/>
            <person name="Henrissat B."/>
            <person name="Kuo A."/>
            <person name="Liang C."/>
            <person name="Lipzen A."/>
            <person name="Lutzoni F."/>
            <person name="Magnuson J."/>
            <person name="Mondo S."/>
            <person name="Nolan M."/>
            <person name="Ohm R."/>
            <person name="Pangilinan J."/>
            <person name="Park H.-J."/>
            <person name="Ramirez L."/>
            <person name="Alfaro M."/>
            <person name="Sun H."/>
            <person name="Tritt A."/>
            <person name="Yoshinaga Y."/>
            <person name="Zwiers L.-H."/>
            <person name="Turgeon B."/>
            <person name="Goodwin S."/>
            <person name="Spatafora J."/>
            <person name="Crous P."/>
            <person name="Grigoriev I."/>
        </authorList>
    </citation>
    <scope>NUCLEOTIDE SEQUENCE</scope>
    <source>
        <strain evidence="11">CBS 115976</strain>
    </source>
</reference>
<evidence type="ECO:0000256" key="4">
    <source>
        <dbReference type="ARBA" id="ARBA00012381"/>
    </source>
</evidence>
<dbReference type="InterPro" id="IPR000086">
    <property type="entry name" value="NUDIX_hydrolase_dom"/>
</dbReference>
<evidence type="ECO:0000259" key="10">
    <source>
        <dbReference type="PROSITE" id="PS51462"/>
    </source>
</evidence>
<feature type="domain" description="Nudix hydrolase" evidence="10">
    <location>
        <begin position="296"/>
        <end position="426"/>
    </location>
</feature>
<dbReference type="CDD" id="cd03429">
    <property type="entry name" value="NUDIX_NADH_pyrophosphatase_Nudt13"/>
    <property type="match status" value="1"/>
</dbReference>
<accession>A0A6A6UNX9</accession>
<protein>
    <recommendedName>
        <fullName evidence="4">NAD(+) diphosphatase</fullName>
        <ecNumber evidence="4">3.6.1.22</ecNumber>
    </recommendedName>
</protein>
<dbReference type="InterPro" id="IPR050241">
    <property type="entry name" value="NAD-cap_RNA_hydrolase_NudC"/>
</dbReference>
<dbReference type="Gene3D" id="3.90.79.20">
    <property type="match status" value="1"/>
</dbReference>
<comment type="similarity">
    <text evidence="3">Belongs to the Nudix hydrolase family. NudC subfamily.</text>
</comment>
<dbReference type="EMBL" id="MU004231">
    <property type="protein sequence ID" value="KAF2673942.1"/>
    <property type="molecule type" value="Genomic_DNA"/>
</dbReference>
<dbReference type="GO" id="GO:0006742">
    <property type="term" value="P:NADP+ catabolic process"/>
    <property type="evidence" value="ECO:0007669"/>
    <property type="project" value="TreeGrafter"/>
</dbReference>
<evidence type="ECO:0000256" key="9">
    <source>
        <dbReference type="ARBA" id="ARBA00023679"/>
    </source>
</evidence>
<dbReference type="GO" id="GO:0005777">
    <property type="term" value="C:peroxisome"/>
    <property type="evidence" value="ECO:0007669"/>
    <property type="project" value="TreeGrafter"/>
</dbReference>
<gene>
    <name evidence="11" type="ORF">BT63DRAFT_422048</name>
</gene>
<dbReference type="EC" id="3.6.1.22" evidence="4"/>
<dbReference type="OrthoDB" id="10249612at2759"/>
<dbReference type="GO" id="GO:0035529">
    <property type="term" value="F:NADH pyrophosphatase activity"/>
    <property type="evidence" value="ECO:0007669"/>
    <property type="project" value="TreeGrafter"/>
</dbReference>
<evidence type="ECO:0000313" key="11">
    <source>
        <dbReference type="EMBL" id="KAF2673942.1"/>
    </source>
</evidence>
<evidence type="ECO:0000256" key="5">
    <source>
        <dbReference type="ARBA" id="ARBA00022723"/>
    </source>
</evidence>
<organism evidence="11 12">
    <name type="scientific">Microthyrium microscopicum</name>
    <dbReference type="NCBI Taxonomy" id="703497"/>
    <lineage>
        <taxon>Eukaryota</taxon>
        <taxon>Fungi</taxon>
        <taxon>Dikarya</taxon>
        <taxon>Ascomycota</taxon>
        <taxon>Pezizomycotina</taxon>
        <taxon>Dothideomycetes</taxon>
        <taxon>Dothideomycetes incertae sedis</taxon>
        <taxon>Microthyriales</taxon>
        <taxon>Microthyriaceae</taxon>
        <taxon>Microthyrium</taxon>
    </lineage>
</organism>
<dbReference type="InterPro" id="IPR015797">
    <property type="entry name" value="NUDIX_hydrolase-like_dom_sf"/>
</dbReference>
<evidence type="ECO:0000256" key="8">
    <source>
        <dbReference type="ARBA" id="ARBA00023027"/>
    </source>
</evidence>
<dbReference type="SUPFAM" id="SSF55811">
    <property type="entry name" value="Nudix"/>
    <property type="match status" value="1"/>
</dbReference>
<evidence type="ECO:0000256" key="3">
    <source>
        <dbReference type="ARBA" id="ARBA00009595"/>
    </source>
</evidence>
<comment type="cofactor">
    <cofactor evidence="1">
        <name>Mg(2+)</name>
        <dbReference type="ChEBI" id="CHEBI:18420"/>
    </cofactor>
</comment>
<dbReference type="PANTHER" id="PTHR42904">
    <property type="entry name" value="NUDIX HYDROLASE, NUDC SUBFAMILY"/>
    <property type="match status" value="1"/>
</dbReference>
<evidence type="ECO:0000313" key="12">
    <source>
        <dbReference type="Proteomes" id="UP000799302"/>
    </source>
</evidence>
<keyword evidence="7" id="KW-0460">Magnesium</keyword>
<dbReference type="AlphaFoldDB" id="A0A6A6UNX9"/>
<dbReference type="Gene3D" id="3.90.79.10">
    <property type="entry name" value="Nucleoside Triphosphate Pyrophosphohydrolase"/>
    <property type="match status" value="1"/>
</dbReference>
<evidence type="ECO:0000256" key="2">
    <source>
        <dbReference type="ARBA" id="ARBA00001947"/>
    </source>
</evidence>
<evidence type="ECO:0000256" key="6">
    <source>
        <dbReference type="ARBA" id="ARBA00022801"/>
    </source>
</evidence>
<keyword evidence="8" id="KW-0520">NAD</keyword>
<dbReference type="PROSITE" id="PS51462">
    <property type="entry name" value="NUDIX"/>
    <property type="match status" value="1"/>
</dbReference>
<dbReference type="PANTHER" id="PTHR42904:SF6">
    <property type="entry name" value="NAD-CAPPED RNA HYDROLASE NUDT12"/>
    <property type="match status" value="1"/>
</dbReference>
<dbReference type="Pfam" id="PF09297">
    <property type="entry name" value="Zn_ribbon_NUD"/>
    <property type="match status" value="1"/>
</dbReference>
<evidence type="ECO:0000256" key="7">
    <source>
        <dbReference type="ARBA" id="ARBA00022842"/>
    </source>
</evidence>
<dbReference type="GO" id="GO:0019677">
    <property type="term" value="P:NAD+ catabolic process"/>
    <property type="evidence" value="ECO:0007669"/>
    <property type="project" value="TreeGrafter"/>
</dbReference>
<dbReference type="Pfam" id="PF00293">
    <property type="entry name" value="NUDIX"/>
    <property type="match status" value="1"/>
</dbReference>
<keyword evidence="5" id="KW-0479">Metal-binding</keyword>
<dbReference type="InterPro" id="IPR049734">
    <property type="entry name" value="NudC-like_C"/>
</dbReference>
<comment type="cofactor">
    <cofactor evidence="2">
        <name>Zn(2+)</name>
        <dbReference type="ChEBI" id="CHEBI:29105"/>
    </cofactor>
</comment>
<keyword evidence="6" id="KW-0378">Hydrolase</keyword>
<proteinExistence type="inferred from homology"/>
<dbReference type="GO" id="GO:0005829">
    <property type="term" value="C:cytosol"/>
    <property type="evidence" value="ECO:0007669"/>
    <property type="project" value="TreeGrafter"/>
</dbReference>
<evidence type="ECO:0000256" key="1">
    <source>
        <dbReference type="ARBA" id="ARBA00001946"/>
    </source>
</evidence>
<keyword evidence="12" id="KW-1185">Reference proteome</keyword>
<sequence>MHRGTPRFAKYICTGTLLSATVNRSRYLHPSITHRLRSTMPPASLPKPLIESGEPSMLSRKFGPEVTNYFGGSPLNRVSFLRPDHTFLDAALRHPSARFLLLKDLGPLTQGEENLRYVDWADVGSVIDSGNGGPYGKTEEEVIKEYDSRAWVPQILFLGLDRRTADENAFSYKDRYRGTPVFAVDLSGPSTLDPKAASSPAKEAADALVKKYTDMGGEFVVNRMFLNLVPEEAAIYAAARHTMDWNQRNPFCAQCGNRTLSTHAGWKRTCPPTDVAFDTDRPACATRKGVSNLSFPRTDAVIIVAIVSADGQKMLLGRSHRFPPSMYSTLAGFLEPGETIEEATRREVWEEAGVTLNRVVLHSTQPWPYPANIMVGAIGQAAPGEDSKAPDLGNDAELEHADWFSLEDVRTALKGAEWSEKGIGASDPVGEAPKGVKLKLPPRTAIAHQLMEAVCNGGFVGGITKI</sequence>
<name>A0A6A6UNX9_9PEZI</name>
<dbReference type="InterPro" id="IPR015376">
    <property type="entry name" value="Znr_NADH_PPase"/>
</dbReference>
<comment type="catalytic activity">
    <reaction evidence="9">
        <text>a 5'-end NAD(+)-phospho-ribonucleoside in mRNA + H2O = a 5'-end phospho-adenosine-phospho-ribonucleoside in mRNA + beta-nicotinamide D-ribonucleotide + 2 H(+)</text>
        <dbReference type="Rhea" id="RHEA:60876"/>
        <dbReference type="Rhea" id="RHEA-COMP:15698"/>
        <dbReference type="Rhea" id="RHEA-COMP:15719"/>
        <dbReference type="ChEBI" id="CHEBI:14649"/>
        <dbReference type="ChEBI" id="CHEBI:15377"/>
        <dbReference type="ChEBI" id="CHEBI:15378"/>
        <dbReference type="ChEBI" id="CHEBI:144029"/>
        <dbReference type="ChEBI" id="CHEBI:144051"/>
    </reaction>
    <physiologicalReaction direction="left-to-right" evidence="9">
        <dbReference type="Rhea" id="RHEA:60877"/>
    </physiologicalReaction>
</comment>
<dbReference type="GO" id="GO:0046872">
    <property type="term" value="F:metal ion binding"/>
    <property type="evidence" value="ECO:0007669"/>
    <property type="project" value="UniProtKB-KW"/>
</dbReference>